<evidence type="ECO:0000256" key="2">
    <source>
        <dbReference type="ARBA" id="ARBA00023125"/>
    </source>
</evidence>
<dbReference type="EMBL" id="JXXR01000012">
    <property type="protein sequence ID" value="KJY72770.1"/>
    <property type="molecule type" value="Genomic_DNA"/>
</dbReference>
<evidence type="ECO:0000256" key="3">
    <source>
        <dbReference type="ARBA" id="ARBA00023163"/>
    </source>
</evidence>
<organism evidence="4">
    <name type="scientific">Vibrio coralliilyticus</name>
    <dbReference type="NCBI Taxonomy" id="190893"/>
    <lineage>
        <taxon>Bacteria</taxon>
        <taxon>Pseudomonadati</taxon>
        <taxon>Pseudomonadota</taxon>
        <taxon>Gammaproteobacteria</taxon>
        <taxon>Vibrionales</taxon>
        <taxon>Vibrionaceae</taxon>
        <taxon>Vibrio</taxon>
    </lineage>
</organism>
<dbReference type="InterPro" id="IPR050204">
    <property type="entry name" value="AraC_XylS_family_regulators"/>
</dbReference>
<dbReference type="AlphaFoldDB" id="A0A837G610"/>
<dbReference type="RefSeq" id="WP_045985969.1">
    <property type="nucleotide sequence ID" value="NZ_CP063052.1"/>
</dbReference>
<reference evidence="4" key="1">
    <citation type="journal article" date="2015" name="BMC Genomics">
        <title>Genome mining reveals unlocked bioactive potential of marine Gram-negative bacteria.</title>
        <authorList>
            <person name="Machado H."/>
            <person name="Sonnenschein E.C."/>
            <person name="Melchiorsen J."/>
            <person name="Gram L."/>
        </authorList>
    </citation>
    <scope>NUCLEOTIDE SEQUENCE</scope>
    <source>
        <strain evidence="4">S2052</strain>
    </source>
</reference>
<dbReference type="SUPFAM" id="SSF46689">
    <property type="entry name" value="Homeodomain-like"/>
    <property type="match status" value="1"/>
</dbReference>
<keyword evidence="1" id="KW-0805">Transcription regulation</keyword>
<sequence>MITWKQPLQDFEWLIHQVWYLELGADDTIEQQPRLIPNPRAHLLFTPDEQKYSYDSGVAKFEGKGSHLLSVSDQLLSLDDSAPLKRIGVTFRPEGLYLLNSSIGPHLNQCSWPTWLDTFFGPALHSQLWQSNNKSHLLDVFHHHFHQLNLNRKKDRAFSITQQATKIVENRRSDWSIEQIADQCACSRRTLERHFKQVTGLSVKQYLMMMKLEEIVLSIYEQDAEPDWAEFAQAFGFSDQSHLIRQLKHQLNRTPAKYLKNRDLTIDIYGDFE</sequence>
<dbReference type="Pfam" id="PF12833">
    <property type="entry name" value="HTH_18"/>
    <property type="match status" value="1"/>
</dbReference>
<proteinExistence type="predicted"/>
<keyword evidence="2" id="KW-0238">DNA-binding</keyword>
<dbReference type="GO" id="GO:0003700">
    <property type="term" value="F:DNA-binding transcription factor activity"/>
    <property type="evidence" value="ECO:0007669"/>
    <property type="project" value="InterPro"/>
</dbReference>
<dbReference type="PROSITE" id="PS01124">
    <property type="entry name" value="HTH_ARAC_FAMILY_2"/>
    <property type="match status" value="1"/>
</dbReference>
<dbReference type="SMART" id="SM00342">
    <property type="entry name" value="HTH_ARAC"/>
    <property type="match status" value="1"/>
</dbReference>
<evidence type="ECO:0000313" key="4">
    <source>
        <dbReference type="EMBL" id="KJY72770.1"/>
    </source>
</evidence>
<evidence type="ECO:0000256" key="1">
    <source>
        <dbReference type="ARBA" id="ARBA00023015"/>
    </source>
</evidence>
<dbReference type="PANTHER" id="PTHR46796:SF13">
    <property type="entry name" value="HTH-TYPE TRANSCRIPTIONAL ACTIVATOR RHAS"/>
    <property type="match status" value="1"/>
</dbReference>
<keyword evidence="3" id="KW-0804">Transcription</keyword>
<accession>A0A837G610</accession>
<dbReference type="GO" id="GO:0043565">
    <property type="term" value="F:sequence-specific DNA binding"/>
    <property type="evidence" value="ECO:0007669"/>
    <property type="project" value="InterPro"/>
</dbReference>
<comment type="caution">
    <text evidence="4">The sequence shown here is derived from an EMBL/GenBank/DDBJ whole genome shotgun (WGS) entry which is preliminary data.</text>
</comment>
<dbReference type="PANTHER" id="PTHR46796">
    <property type="entry name" value="HTH-TYPE TRANSCRIPTIONAL ACTIVATOR RHAS-RELATED"/>
    <property type="match status" value="1"/>
</dbReference>
<dbReference type="InterPro" id="IPR009057">
    <property type="entry name" value="Homeodomain-like_sf"/>
</dbReference>
<gene>
    <name evidence="4" type="ORF">TW71_11390</name>
</gene>
<dbReference type="Gene3D" id="1.10.10.60">
    <property type="entry name" value="Homeodomain-like"/>
    <property type="match status" value="1"/>
</dbReference>
<protein>
    <submittedName>
        <fullName evidence="4">Transcriptional regulator</fullName>
    </submittedName>
</protein>
<dbReference type="InterPro" id="IPR018060">
    <property type="entry name" value="HTH_AraC"/>
</dbReference>
<name>A0A837G610_9VIBR</name>